<sequence length="293" mass="32742">MRTFCATVAFLLALCLGCAGPGAPEAAVNRAMAQEAATPEIAPVSESGGLAFSTPRPSQTEPPLVEVPEESEEALPWTYPISREILDDEQDVLRLVNANNLLDKDYPGEDMLVEVTVRKANSNEMLARAVASEALQAMFDAADEDGLKLYLYSAYRNYRSQEVIHYNRVEAMGYDDGLVQVAGGSEHQTGLAFDVISYAWIGSRFNEDFADTPEGQWMAENCTRFGFIIRYPEGKQDITGIEYEPWHLRYVGVEVATYMTEKGLTLEEFTVEWRNAVFDYEMQSQQSMSIDSF</sequence>
<dbReference type="Proteomes" id="UP000886819">
    <property type="component" value="Unassembled WGS sequence"/>
</dbReference>
<evidence type="ECO:0000313" key="5">
    <source>
        <dbReference type="Proteomes" id="UP000886819"/>
    </source>
</evidence>
<dbReference type="PANTHER" id="PTHR34385:SF1">
    <property type="entry name" value="PEPTIDOGLYCAN L-ALANYL-D-GLUTAMATE ENDOPEPTIDASE CWLK"/>
    <property type="match status" value="1"/>
</dbReference>
<reference evidence="4" key="2">
    <citation type="journal article" date="2021" name="PeerJ">
        <title>Extensive microbial diversity within the chicken gut microbiome revealed by metagenomics and culture.</title>
        <authorList>
            <person name="Gilroy R."/>
            <person name="Ravi A."/>
            <person name="Getino M."/>
            <person name="Pursley I."/>
            <person name="Horton D.L."/>
            <person name="Alikhan N.F."/>
            <person name="Baker D."/>
            <person name="Gharbi K."/>
            <person name="Hall N."/>
            <person name="Watson M."/>
            <person name="Adriaenssens E.M."/>
            <person name="Foster-Nyarko E."/>
            <person name="Jarju S."/>
            <person name="Secka A."/>
            <person name="Antonio M."/>
            <person name="Oren A."/>
            <person name="Chaudhuri R.R."/>
            <person name="La Ragione R."/>
            <person name="Hildebrand F."/>
            <person name="Pallen M.J."/>
        </authorList>
    </citation>
    <scope>NUCLEOTIDE SEQUENCE</scope>
    <source>
        <strain evidence="4">ChiHile30-977</strain>
    </source>
</reference>
<dbReference type="CDD" id="cd14852">
    <property type="entry name" value="LD-carboxypeptidase"/>
    <property type="match status" value="1"/>
</dbReference>
<dbReference type="AlphaFoldDB" id="A0A9D1CHU1"/>
<evidence type="ECO:0000313" key="4">
    <source>
        <dbReference type="EMBL" id="HIQ62451.1"/>
    </source>
</evidence>
<feature type="signal peptide" evidence="2">
    <location>
        <begin position="1"/>
        <end position="26"/>
    </location>
</feature>
<dbReference type="Pfam" id="PF02557">
    <property type="entry name" value="VanY"/>
    <property type="match status" value="1"/>
</dbReference>
<feature type="region of interest" description="Disordered" evidence="1">
    <location>
        <begin position="43"/>
        <end position="71"/>
    </location>
</feature>
<dbReference type="EMBL" id="DVFI01000034">
    <property type="protein sequence ID" value="HIQ62451.1"/>
    <property type="molecule type" value="Genomic_DNA"/>
</dbReference>
<feature type="domain" description="D-alanyl-D-alanine carboxypeptidase-like core" evidence="3">
    <location>
        <begin position="128"/>
        <end position="252"/>
    </location>
</feature>
<evidence type="ECO:0000256" key="1">
    <source>
        <dbReference type="SAM" id="MobiDB-lite"/>
    </source>
</evidence>
<evidence type="ECO:0000259" key="3">
    <source>
        <dbReference type="Pfam" id="PF02557"/>
    </source>
</evidence>
<gene>
    <name evidence="4" type="ORF">IAA66_02550</name>
</gene>
<dbReference type="Gene3D" id="3.30.1380.10">
    <property type="match status" value="1"/>
</dbReference>
<dbReference type="InterPro" id="IPR009045">
    <property type="entry name" value="Zn_M74/Hedgehog-like"/>
</dbReference>
<protein>
    <submittedName>
        <fullName evidence="4">M15 family metallopeptidase</fullName>
    </submittedName>
</protein>
<organism evidence="4 5">
    <name type="scientific">Candidatus Avichristensenella intestinipullorum</name>
    <dbReference type="NCBI Taxonomy" id="2840693"/>
    <lineage>
        <taxon>Bacteria</taxon>
        <taxon>Bacillati</taxon>
        <taxon>Bacillota</taxon>
        <taxon>Clostridia</taxon>
        <taxon>Candidatus Avichristensenella</taxon>
    </lineage>
</organism>
<dbReference type="SUPFAM" id="SSF55166">
    <property type="entry name" value="Hedgehog/DD-peptidase"/>
    <property type="match status" value="1"/>
</dbReference>
<proteinExistence type="predicted"/>
<dbReference type="InterPro" id="IPR052179">
    <property type="entry name" value="DD-CPase-like"/>
</dbReference>
<dbReference type="InterPro" id="IPR058193">
    <property type="entry name" value="VanY/YodJ_core_dom"/>
</dbReference>
<comment type="caution">
    <text evidence="4">The sequence shown here is derived from an EMBL/GenBank/DDBJ whole genome shotgun (WGS) entry which is preliminary data.</text>
</comment>
<dbReference type="GO" id="GO:0008233">
    <property type="term" value="F:peptidase activity"/>
    <property type="evidence" value="ECO:0007669"/>
    <property type="project" value="InterPro"/>
</dbReference>
<reference evidence="4" key="1">
    <citation type="submission" date="2020-10" db="EMBL/GenBank/DDBJ databases">
        <authorList>
            <person name="Gilroy R."/>
        </authorList>
    </citation>
    <scope>NUCLEOTIDE SEQUENCE</scope>
    <source>
        <strain evidence="4">ChiHile30-977</strain>
    </source>
</reference>
<dbReference type="PANTHER" id="PTHR34385">
    <property type="entry name" value="D-ALANYL-D-ALANINE CARBOXYPEPTIDASE"/>
    <property type="match status" value="1"/>
</dbReference>
<accession>A0A9D1CHU1</accession>
<keyword evidence="2" id="KW-0732">Signal</keyword>
<evidence type="ECO:0000256" key="2">
    <source>
        <dbReference type="SAM" id="SignalP"/>
    </source>
</evidence>
<dbReference type="GO" id="GO:0006508">
    <property type="term" value="P:proteolysis"/>
    <property type="evidence" value="ECO:0007669"/>
    <property type="project" value="InterPro"/>
</dbReference>
<dbReference type="InterPro" id="IPR003709">
    <property type="entry name" value="VanY-like_core_dom"/>
</dbReference>
<name>A0A9D1CHU1_9FIRM</name>
<feature type="chain" id="PRO_5039585963" evidence="2">
    <location>
        <begin position="27"/>
        <end position="293"/>
    </location>
</feature>